<dbReference type="PANTHER" id="PTHR10527">
    <property type="entry name" value="IMPORTIN BETA"/>
    <property type="match status" value="1"/>
</dbReference>
<gene>
    <name evidence="8" type="ORF">KP509_10G004800</name>
</gene>
<evidence type="ECO:0000313" key="9">
    <source>
        <dbReference type="Proteomes" id="UP000825935"/>
    </source>
</evidence>
<dbReference type="Pfam" id="PF03810">
    <property type="entry name" value="IBN_N"/>
    <property type="match status" value="1"/>
</dbReference>
<comment type="caution">
    <text evidence="8">The sequence shown here is derived from an EMBL/GenBank/DDBJ whole genome shotgun (WGS) entry which is preliminary data.</text>
</comment>
<dbReference type="Gene3D" id="1.25.10.10">
    <property type="entry name" value="Leucine-rich Repeat Variant"/>
    <property type="match status" value="1"/>
</dbReference>
<dbReference type="GO" id="GO:0031267">
    <property type="term" value="F:small GTPase binding"/>
    <property type="evidence" value="ECO:0007669"/>
    <property type="project" value="InterPro"/>
</dbReference>
<dbReference type="OMA" id="QQYQERW"/>
<name>A0A8T2TXZ9_CERRI</name>
<comment type="subcellular location">
    <subcellularLocation>
        <location evidence="1">Cytoplasm</location>
    </subcellularLocation>
</comment>
<accession>A0A8T2TXZ9</accession>
<organism evidence="8 9">
    <name type="scientific">Ceratopteris richardii</name>
    <name type="common">Triangle waterfern</name>
    <dbReference type="NCBI Taxonomy" id="49495"/>
    <lineage>
        <taxon>Eukaryota</taxon>
        <taxon>Viridiplantae</taxon>
        <taxon>Streptophyta</taxon>
        <taxon>Embryophyta</taxon>
        <taxon>Tracheophyta</taxon>
        <taxon>Polypodiopsida</taxon>
        <taxon>Polypodiidae</taxon>
        <taxon>Polypodiales</taxon>
        <taxon>Pteridineae</taxon>
        <taxon>Pteridaceae</taxon>
        <taxon>Parkerioideae</taxon>
        <taxon>Ceratopteris</taxon>
    </lineage>
</organism>
<keyword evidence="6" id="KW-0653">Protein transport</keyword>
<keyword evidence="4" id="KW-0963">Cytoplasm</keyword>
<keyword evidence="5" id="KW-0677">Repeat</keyword>
<dbReference type="Pfam" id="PF25574">
    <property type="entry name" value="TPR_IMB1"/>
    <property type="match status" value="1"/>
</dbReference>
<evidence type="ECO:0000256" key="4">
    <source>
        <dbReference type="ARBA" id="ARBA00022490"/>
    </source>
</evidence>
<dbReference type="AlphaFoldDB" id="A0A8T2TXZ9"/>
<dbReference type="InterPro" id="IPR016024">
    <property type="entry name" value="ARM-type_fold"/>
</dbReference>
<sequence length="900" mass="98886">MALEVTQVLLNAQSADGSVRKHAEDSLKQFQEQNAAGFLLSLAHELANNEKPPESRKLAGLVLKNSLDAKDSVRKAELSQAWISLNDDVKSQIKAALLATLSSSVIDARHTSSQVIAKVSAIELPQGQWPELIPSLLGNMGGTAVENASHLKQATLETLGYVCEEVSSNVFAQDQVNAILTAVVQGMNTSETNSDIRLAATQALCNALVFAESNFENSMERDYIMRVVCEATLSPDQRVRQAAFECLVSISSIYYEKLAPYMQDIFSITSKAVREDEEPVALQAIEFWSSICDEELEIQEECGSEFTGDSEVQYFKFIKQALPALVPLLLETLTKQEEDQDQEEDAWNLAMAGGTCLGLVARTVGDDIVPLVVPYVQDNIAKPDWRCREAATYAFGSILEGPSVEQLTPLVNHALTFMLNAMKDENNQVKDTTAWTLGRIFEFLHGPNIVVPVITSNNLPQILSVLLEKLSDAPNVAEKVCGAIYLLAQGYEETGGAPCPLSPFLQNIIQALLVTTERDDAGDSRLRASAYETLNEIVRCSTEDTASIVVQLVPVVMQKLSTTLEMQVKSADDKEKQTEVQALLCGVLQVIIQKLGSSESTKNAILQYADQIMAIFLHVFACRSATVHEEAMLAIGALAYVTGPNFAKYMQEFFQYLQMGLQNFEEYQVCAITVGVVGDLCRALDDKILPFCDGIMAQLLQNLSSNQLHRSVKPPIFSCFGDIALAIGEQFARYLPMAMPMLQGASELSAQAVGQDEEQVDYYNQLRIGILEAYSGIFQGFKSKRPDLMAHYGLHILQFLESIYADVYRDEAVTKAAAGVLGDLADTLGSSAASLLKNSTFYKGFLEECQKSDDQSLKETADWALATINRIKSEELILKDLLFIADLQEKAHGEKFHLVS</sequence>
<reference evidence="8" key="1">
    <citation type="submission" date="2021-08" db="EMBL/GenBank/DDBJ databases">
        <title>WGS assembly of Ceratopteris richardii.</title>
        <authorList>
            <person name="Marchant D.B."/>
            <person name="Chen G."/>
            <person name="Jenkins J."/>
            <person name="Shu S."/>
            <person name="Leebens-Mack J."/>
            <person name="Grimwood J."/>
            <person name="Schmutz J."/>
            <person name="Soltis P."/>
            <person name="Soltis D."/>
            <person name="Chen Z.-H."/>
        </authorList>
    </citation>
    <scope>NUCLEOTIDE SEQUENCE</scope>
    <source>
        <strain evidence="8">Whitten #5841</strain>
        <tissue evidence="8">Leaf</tissue>
    </source>
</reference>
<dbReference type="InterPro" id="IPR058584">
    <property type="entry name" value="IMB1_TNPO1-like_TPR"/>
</dbReference>
<dbReference type="InterPro" id="IPR001494">
    <property type="entry name" value="Importin-beta_N"/>
</dbReference>
<evidence type="ECO:0000256" key="5">
    <source>
        <dbReference type="ARBA" id="ARBA00022737"/>
    </source>
</evidence>
<keyword evidence="3" id="KW-0813">Transport</keyword>
<proteinExistence type="inferred from homology"/>
<dbReference type="SMART" id="SM00913">
    <property type="entry name" value="IBN_N"/>
    <property type="match status" value="1"/>
</dbReference>
<evidence type="ECO:0000256" key="2">
    <source>
        <dbReference type="ARBA" id="ARBA00010907"/>
    </source>
</evidence>
<evidence type="ECO:0000256" key="6">
    <source>
        <dbReference type="ARBA" id="ARBA00022927"/>
    </source>
</evidence>
<dbReference type="Proteomes" id="UP000825935">
    <property type="component" value="Chromosome 10"/>
</dbReference>
<evidence type="ECO:0000256" key="1">
    <source>
        <dbReference type="ARBA" id="ARBA00004496"/>
    </source>
</evidence>
<evidence type="ECO:0000313" key="8">
    <source>
        <dbReference type="EMBL" id="KAH7426526.1"/>
    </source>
</evidence>
<evidence type="ECO:0000259" key="7">
    <source>
        <dbReference type="PROSITE" id="PS50166"/>
    </source>
</evidence>
<dbReference type="Pfam" id="PF13513">
    <property type="entry name" value="HEAT_EZ"/>
    <property type="match status" value="1"/>
</dbReference>
<comment type="similarity">
    <text evidence="2">Belongs to the importin beta family. Importin beta-1 subfamily.</text>
</comment>
<dbReference type="SUPFAM" id="SSF48371">
    <property type="entry name" value="ARM repeat"/>
    <property type="match status" value="1"/>
</dbReference>
<keyword evidence="9" id="KW-1185">Reference proteome</keyword>
<dbReference type="InterPro" id="IPR040122">
    <property type="entry name" value="Importin_beta"/>
</dbReference>
<dbReference type="EMBL" id="CM035415">
    <property type="protein sequence ID" value="KAH7426526.1"/>
    <property type="molecule type" value="Genomic_DNA"/>
</dbReference>
<feature type="domain" description="Importin N-terminal" evidence="7">
    <location>
        <begin position="23"/>
        <end position="103"/>
    </location>
</feature>
<evidence type="ECO:0000256" key="3">
    <source>
        <dbReference type="ARBA" id="ARBA00022448"/>
    </source>
</evidence>
<dbReference type="GO" id="GO:0006606">
    <property type="term" value="P:protein import into nucleus"/>
    <property type="evidence" value="ECO:0007669"/>
    <property type="project" value="InterPro"/>
</dbReference>
<dbReference type="PROSITE" id="PS50166">
    <property type="entry name" value="IMPORTIN_B_NT"/>
    <property type="match status" value="1"/>
</dbReference>
<dbReference type="FunFam" id="1.25.10.10:FF:000027">
    <property type="entry name" value="Importin subunit beta-1"/>
    <property type="match status" value="1"/>
</dbReference>
<dbReference type="GO" id="GO:0005737">
    <property type="term" value="C:cytoplasm"/>
    <property type="evidence" value="ECO:0007669"/>
    <property type="project" value="UniProtKB-SubCell"/>
</dbReference>
<dbReference type="InterPro" id="IPR011989">
    <property type="entry name" value="ARM-like"/>
</dbReference>
<dbReference type="OrthoDB" id="10263328at2759"/>
<protein>
    <recommendedName>
        <fullName evidence="7">Importin N-terminal domain-containing protein</fullName>
    </recommendedName>
</protein>